<comment type="similarity">
    <text evidence="1">Belongs to the glycosyl hydrolase 20 family.</text>
</comment>
<evidence type="ECO:0000313" key="5">
    <source>
        <dbReference type="EMBL" id="QMT41646.1"/>
    </source>
</evidence>
<name>A0A7D7S6G7_9NEIS</name>
<dbReference type="EMBL" id="CP059567">
    <property type="protein sequence ID" value="QMT41646.1"/>
    <property type="molecule type" value="Genomic_DNA"/>
</dbReference>
<dbReference type="InterPro" id="IPR015883">
    <property type="entry name" value="Glyco_hydro_20_cat"/>
</dbReference>
<proteinExistence type="inferred from homology"/>
<accession>A0A7D7S6G7</accession>
<dbReference type="Proteomes" id="UP000514752">
    <property type="component" value="Chromosome"/>
</dbReference>
<dbReference type="CDD" id="cd06564">
    <property type="entry name" value="GH20_DspB_LnbB-like"/>
    <property type="match status" value="1"/>
</dbReference>
<protein>
    <submittedName>
        <fullName evidence="5">Family 20 glycosylhydrolase</fullName>
    </submittedName>
</protein>
<evidence type="ECO:0000259" key="4">
    <source>
        <dbReference type="Pfam" id="PF00728"/>
    </source>
</evidence>
<reference evidence="5 6" key="1">
    <citation type="submission" date="2020-07" db="EMBL/GenBank/DDBJ databases">
        <title>Genomic diversity of species in the Neisseriaceae family.</title>
        <authorList>
            <person name="Vincent A.T."/>
            <person name="Bernet E."/>
            <person name="Veyrier F.J."/>
        </authorList>
    </citation>
    <scope>NUCLEOTIDE SEQUENCE [LARGE SCALE GENOMIC DNA]</scope>
    <source>
        <strain evidence="5 6">DSM 22244</strain>
    </source>
</reference>
<dbReference type="AlphaFoldDB" id="A0A7D7S6G7"/>
<feature type="domain" description="Glycoside hydrolase family 20 catalytic" evidence="4">
    <location>
        <begin position="1"/>
        <end position="314"/>
    </location>
</feature>
<evidence type="ECO:0000256" key="3">
    <source>
        <dbReference type="PIRSR" id="PIRSR625705-1"/>
    </source>
</evidence>
<dbReference type="InterPro" id="IPR025705">
    <property type="entry name" value="Beta_hexosaminidase_sua/sub"/>
</dbReference>
<dbReference type="Pfam" id="PF00728">
    <property type="entry name" value="Glyco_hydro_20"/>
    <property type="match status" value="1"/>
</dbReference>
<evidence type="ECO:0000256" key="1">
    <source>
        <dbReference type="ARBA" id="ARBA00006285"/>
    </source>
</evidence>
<evidence type="ECO:0000313" key="6">
    <source>
        <dbReference type="Proteomes" id="UP000514752"/>
    </source>
</evidence>
<keyword evidence="2 5" id="KW-0378">Hydrolase</keyword>
<organism evidence="5 6">
    <name type="scientific">Neisseria shayeganii</name>
    <dbReference type="NCBI Taxonomy" id="607712"/>
    <lineage>
        <taxon>Bacteria</taxon>
        <taxon>Pseudomonadati</taxon>
        <taxon>Pseudomonadota</taxon>
        <taxon>Betaproteobacteria</taxon>
        <taxon>Neisseriales</taxon>
        <taxon>Neisseriaceae</taxon>
        <taxon>Neisseria</taxon>
    </lineage>
</organism>
<dbReference type="PANTHER" id="PTHR43678:SF1">
    <property type="entry name" value="BETA-N-ACETYLHEXOSAMINIDASE"/>
    <property type="match status" value="1"/>
</dbReference>
<sequence length="463" mass="51319">MLDIARHFYSPKVIKQYIDTIAKAGGTFLHLHLSGNENYALESLVLNQRAADAVRDSNGIYTNPKTGQPFLSFAQLQDIVQHAKAQGVELIPEIDSPAHMGGIFALLPPDQVQIIQSPVIANQIHYTEPRAIAFIQSLIGEVAGRFGDSSRHFHIGGDEFGYSVANHHEFVAYANQLSGYLKTLGLTPRMWNDGVIKSALPQFDSSIQITYWDYDGFMDNASADPAQIAARRAVRADMPELAEAGFDVLNYNSYYLYATPDSGNGATSEPGNFAERDILKNWHLGVWDSNNHANAMTDSSKIAGAALAIWGEHAGTLSDETVFRYTAGHLDAVIRKTNAAADSQLADTIAAESANGFYQLNQEAYLDFGHIADNAVVDLRYNGKQTLHLLQEELLSDHSALDIWVRADTRHDTRGDGVVLNRHWQKTAQTDSRGSGWEQENYTAYEYRGNKLWLDDDIVITWI</sequence>
<dbReference type="InterPro" id="IPR017853">
    <property type="entry name" value="GH"/>
</dbReference>
<dbReference type="PRINTS" id="PR00738">
    <property type="entry name" value="GLHYDRLASE20"/>
</dbReference>
<dbReference type="GO" id="GO:0004563">
    <property type="term" value="F:beta-N-acetylhexosaminidase activity"/>
    <property type="evidence" value="ECO:0007669"/>
    <property type="project" value="InterPro"/>
</dbReference>
<evidence type="ECO:0000256" key="2">
    <source>
        <dbReference type="ARBA" id="ARBA00022801"/>
    </source>
</evidence>
<gene>
    <name evidence="5" type="ORF">H3L94_08735</name>
</gene>
<dbReference type="PANTHER" id="PTHR43678">
    <property type="entry name" value="PUTATIVE (AFU_ORTHOLOGUE AFUA_2G00640)-RELATED"/>
    <property type="match status" value="1"/>
</dbReference>
<feature type="active site" description="Proton donor" evidence="3">
    <location>
        <position position="159"/>
    </location>
</feature>
<dbReference type="GO" id="GO:0005975">
    <property type="term" value="P:carbohydrate metabolic process"/>
    <property type="evidence" value="ECO:0007669"/>
    <property type="project" value="InterPro"/>
</dbReference>
<dbReference type="InterPro" id="IPR052764">
    <property type="entry name" value="GH20_Enzymes"/>
</dbReference>
<dbReference type="Gene3D" id="3.20.20.80">
    <property type="entry name" value="Glycosidases"/>
    <property type="match status" value="1"/>
</dbReference>
<dbReference type="KEGG" id="nsg:H3L94_08735"/>
<dbReference type="SUPFAM" id="SSF51445">
    <property type="entry name" value="(Trans)glycosidases"/>
    <property type="match status" value="1"/>
</dbReference>